<gene>
    <name evidence="1" type="ORF">MCHLO_01933</name>
</gene>
<keyword evidence="2" id="KW-1185">Reference proteome</keyword>
<dbReference type="EMBL" id="DF839651">
    <property type="protein sequence ID" value="GAT44295.1"/>
    <property type="molecule type" value="Genomic_DNA"/>
</dbReference>
<proteinExistence type="predicted"/>
<evidence type="ECO:0000313" key="2">
    <source>
        <dbReference type="Proteomes" id="UP000815677"/>
    </source>
</evidence>
<reference evidence="1" key="1">
    <citation type="submission" date="2014-09" db="EMBL/GenBank/DDBJ databases">
        <title>Genome sequence of the luminous mushroom Mycena chlorophos for searching fungal bioluminescence genes.</title>
        <authorList>
            <person name="Tanaka Y."/>
            <person name="Kasuga D."/>
            <person name="Oba Y."/>
            <person name="Hase S."/>
            <person name="Sato K."/>
            <person name="Oba Y."/>
            <person name="Sakakibara Y."/>
        </authorList>
    </citation>
    <scope>NUCLEOTIDE SEQUENCE</scope>
</reference>
<name>A0ABQ0L098_MYCCL</name>
<evidence type="ECO:0008006" key="3">
    <source>
        <dbReference type="Google" id="ProtNLM"/>
    </source>
</evidence>
<evidence type="ECO:0000313" key="1">
    <source>
        <dbReference type="EMBL" id="GAT44295.1"/>
    </source>
</evidence>
<protein>
    <recommendedName>
        <fullName evidence="3">F-box domain-containing protein</fullName>
    </recommendedName>
</protein>
<accession>A0ABQ0L098</accession>
<dbReference type="Proteomes" id="UP000815677">
    <property type="component" value="Unassembled WGS sequence"/>
</dbReference>
<organism evidence="1 2">
    <name type="scientific">Mycena chlorophos</name>
    <name type="common">Agaric fungus</name>
    <name type="synonym">Agaricus chlorophos</name>
    <dbReference type="NCBI Taxonomy" id="658473"/>
    <lineage>
        <taxon>Eukaryota</taxon>
        <taxon>Fungi</taxon>
        <taxon>Dikarya</taxon>
        <taxon>Basidiomycota</taxon>
        <taxon>Agaricomycotina</taxon>
        <taxon>Agaricomycetes</taxon>
        <taxon>Agaricomycetidae</taxon>
        <taxon>Agaricales</taxon>
        <taxon>Marasmiineae</taxon>
        <taxon>Mycenaceae</taxon>
        <taxon>Mycena</taxon>
    </lineage>
</organism>
<sequence>MQSLPFDLEFEIINHLPFETFLAYAATCRHARATAWTVFRHRVHCLLQTFGIPYEARSQLWATLAAATGGLTGSSLLWLTEGNPDWRPTDCNFVVGADGLEKMEAFFQHLGLELTSMPSRVPRIIPYPNATALVPYNVGSHWSSTTMTTKSPTGASITITGINDSTAIQLLMECEHSLQAGLLTATSFIFLHPRDLFARRALLRSGGVVRRSLLDHGFDPRVLNNRGYGVNAIFQPFFKHGCEPSCCPGIPRRLRAGRGVLVCHWSPAKVPDFVGDQARTGFMDGQFALTWSWGLCLNYLCKYFMHPRDMVVHGQADMTPDDEPPKLNMIRRKMSAVAKAIPVFNKLYPAALFATSVDKAIVVPVPLDVHAKTFRTIDDLRLSTWITARPPGSQRIALFLGPHVAAGTVSLSSISARRIFYQDDCYLVVFLQCWDGSLRRNLLLYPPTRTVEPAIHGDLLAICFKGNTIVSPETIGLETCTTLIRRWWENHPVFDDTDDFPSSRTPA</sequence>